<feature type="binding site" evidence="6">
    <location>
        <position position="259"/>
    </location>
    <ligand>
        <name>Mg(2+)</name>
        <dbReference type="ChEBI" id="CHEBI:18420"/>
        <label>1</label>
    </ligand>
</feature>
<comment type="cofactor">
    <cofactor evidence="6">
        <name>Mg(2+)</name>
        <dbReference type="ChEBI" id="CHEBI:18420"/>
    </cofactor>
    <cofactor evidence="6">
        <name>Mn(2+)</name>
        <dbReference type="ChEBI" id="CHEBI:29035"/>
    </cofactor>
    <text evidence="6">Probably binds two magnesium or manganese ions per subunit.</text>
</comment>
<feature type="domain" description="Endonuclease/exonuclease/phosphatase" evidence="8">
    <location>
        <begin position="10"/>
        <end position="260"/>
    </location>
</feature>
<organism evidence="9 10">
    <name type="scientific">Brevundimonas variabilis</name>
    <dbReference type="NCBI Taxonomy" id="74312"/>
    <lineage>
        <taxon>Bacteria</taxon>
        <taxon>Pseudomonadati</taxon>
        <taxon>Pseudomonadota</taxon>
        <taxon>Alphaproteobacteria</taxon>
        <taxon>Caulobacterales</taxon>
        <taxon>Caulobacteraceae</taxon>
        <taxon>Brevundimonas</taxon>
    </lineage>
</organism>
<dbReference type="Pfam" id="PF03372">
    <property type="entry name" value="Exo_endo_phos"/>
    <property type="match status" value="1"/>
</dbReference>
<feature type="binding site" evidence="6">
    <location>
        <position position="13"/>
    </location>
    <ligand>
        <name>Mg(2+)</name>
        <dbReference type="ChEBI" id="CHEBI:18420"/>
        <label>1</label>
    </ligand>
</feature>
<dbReference type="PANTHER" id="PTHR43250">
    <property type="entry name" value="EXODEOXYRIBONUCLEASE III"/>
    <property type="match status" value="1"/>
</dbReference>
<dbReference type="GO" id="GO:0008311">
    <property type="term" value="F:double-stranded DNA 3'-5' DNA exonuclease activity"/>
    <property type="evidence" value="ECO:0007669"/>
    <property type="project" value="UniProtKB-EC"/>
</dbReference>
<feature type="binding site" evidence="6">
    <location>
        <position position="154"/>
    </location>
    <ligand>
        <name>Mg(2+)</name>
        <dbReference type="ChEBI" id="CHEBI:18420"/>
        <label>1</label>
    </ligand>
</feature>
<keyword evidence="6" id="KW-0464">Manganese</keyword>
<evidence type="ECO:0000313" key="10">
    <source>
        <dbReference type="Proteomes" id="UP000545037"/>
    </source>
</evidence>
<feature type="site" description="Transition state stabilizer" evidence="7">
    <location>
        <position position="156"/>
    </location>
</feature>
<feature type="active site" evidence="5">
    <location>
        <position position="110"/>
    </location>
</feature>
<comment type="caution">
    <text evidence="9">The sequence shown here is derived from an EMBL/GenBank/DDBJ whole genome shotgun (WGS) entry which is preliminary data.</text>
</comment>
<evidence type="ECO:0000256" key="1">
    <source>
        <dbReference type="ARBA" id="ARBA00007092"/>
    </source>
</evidence>
<dbReference type="InterPro" id="IPR036691">
    <property type="entry name" value="Endo/exonu/phosph_ase_sf"/>
</dbReference>
<evidence type="ECO:0000259" key="8">
    <source>
        <dbReference type="Pfam" id="PF03372"/>
    </source>
</evidence>
<dbReference type="GO" id="GO:0046872">
    <property type="term" value="F:metal ion binding"/>
    <property type="evidence" value="ECO:0007669"/>
    <property type="project" value="UniProtKB-KW"/>
</dbReference>
<dbReference type="PANTHER" id="PTHR43250:SF2">
    <property type="entry name" value="EXODEOXYRIBONUCLEASE III"/>
    <property type="match status" value="1"/>
</dbReference>
<dbReference type="GO" id="GO:0006281">
    <property type="term" value="P:DNA repair"/>
    <property type="evidence" value="ECO:0007669"/>
    <property type="project" value="InterPro"/>
</dbReference>
<dbReference type="Gene3D" id="3.60.10.10">
    <property type="entry name" value="Endonuclease/exonuclease/phosphatase"/>
    <property type="match status" value="1"/>
</dbReference>
<dbReference type="InterPro" id="IPR005135">
    <property type="entry name" value="Endo/exonuclease/phosphatase"/>
</dbReference>
<evidence type="ECO:0000256" key="6">
    <source>
        <dbReference type="PIRSR" id="PIRSR604808-2"/>
    </source>
</evidence>
<keyword evidence="4 6" id="KW-0460">Magnesium</keyword>
<sequence length="269" mass="30148">MASGKPLRVATWNINSVRLRVDQVARFVAESDTDVLCLQEIKCLEDQFPVRAFEAMGMPHLRIAGQKGWHGVAIASRRPITDSPKLDVCRQGHARCVSATVSGVEIQNFYIPAGGDVPDRTLNPKFDHKMDYYERLTAEMASRDRRAPLLLAGDFNIAPGEFDVWNHRYMSKIVSHTPLEVETLNRLQDVGGFSDVVRDAHPDPQKLASWWSYRAEDFRKSARGLRLDHLWTSPGLTPAVVAGSATIHEPVRAWTQPSDHCPITVDLDV</sequence>
<feature type="active site" description="Proton donor/acceptor" evidence="5">
    <location>
        <position position="154"/>
    </location>
</feature>
<proteinExistence type="inferred from homology"/>
<comment type="similarity">
    <text evidence="1">Belongs to the DNA repair enzymes AP/ExoA family.</text>
</comment>
<dbReference type="AlphaFoldDB" id="A0A7W9CJT5"/>
<name>A0A7W9CJT5_9CAUL</name>
<dbReference type="InterPro" id="IPR037493">
    <property type="entry name" value="ExoIII-like"/>
</dbReference>
<feature type="binding site" evidence="6">
    <location>
        <position position="40"/>
    </location>
    <ligand>
        <name>Mg(2+)</name>
        <dbReference type="ChEBI" id="CHEBI:18420"/>
        <label>1</label>
    </ligand>
</feature>
<evidence type="ECO:0000256" key="4">
    <source>
        <dbReference type="ARBA" id="ARBA00022842"/>
    </source>
</evidence>
<keyword evidence="3 9" id="KW-0378">Hydrolase</keyword>
<feature type="active site" description="Proton acceptor" evidence="5">
    <location>
        <position position="260"/>
    </location>
</feature>
<keyword evidence="10" id="KW-1185">Reference proteome</keyword>
<evidence type="ECO:0000256" key="7">
    <source>
        <dbReference type="PIRSR" id="PIRSR604808-3"/>
    </source>
</evidence>
<dbReference type="NCBIfam" id="TIGR00633">
    <property type="entry name" value="xth"/>
    <property type="match status" value="1"/>
</dbReference>
<evidence type="ECO:0000256" key="5">
    <source>
        <dbReference type="PIRSR" id="PIRSR604808-1"/>
    </source>
</evidence>
<evidence type="ECO:0000256" key="3">
    <source>
        <dbReference type="ARBA" id="ARBA00022801"/>
    </source>
</evidence>
<feature type="site" description="Important for catalytic activity" evidence="7">
    <location>
        <position position="228"/>
    </location>
</feature>
<keyword evidence="2 6" id="KW-0479">Metal-binding</keyword>
<dbReference type="RefSeq" id="WP_183213698.1">
    <property type="nucleotide sequence ID" value="NZ_JACHOR010000004.1"/>
</dbReference>
<feature type="binding site" evidence="6">
    <location>
        <position position="260"/>
    </location>
    <ligand>
        <name>Mg(2+)</name>
        <dbReference type="ChEBI" id="CHEBI:18420"/>
        <label>1</label>
    </ligand>
</feature>
<evidence type="ECO:0000256" key="2">
    <source>
        <dbReference type="ARBA" id="ARBA00022723"/>
    </source>
</evidence>
<accession>A0A7W9CJT5</accession>
<dbReference type="EC" id="3.1.11.2" evidence="9"/>
<dbReference type="SUPFAM" id="SSF56219">
    <property type="entry name" value="DNase I-like"/>
    <property type="match status" value="1"/>
</dbReference>
<reference evidence="9 10" key="1">
    <citation type="submission" date="2020-08" db="EMBL/GenBank/DDBJ databases">
        <title>Genomic Encyclopedia of Type Strains, Phase IV (KMG-IV): sequencing the most valuable type-strain genomes for metagenomic binning, comparative biology and taxonomic classification.</title>
        <authorList>
            <person name="Goeker M."/>
        </authorList>
    </citation>
    <scope>NUCLEOTIDE SEQUENCE [LARGE SCALE GENOMIC DNA]</scope>
    <source>
        <strain evidence="9 10">DSM 4737</strain>
    </source>
</reference>
<dbReference type="InterPro" id="IPR004808">
    <property type="entry name" value="AP_endonuc_1"/>
</dbReference>
<gene>
    <name evidence="9" type="ORF">GGR13_002325</name>
</gene>
<feature type="binding site" evidence="6">
    <location>
        <position position="156"/>
    </location>
    <ligand>
        <name>Mg(2+)</name>
        <dbReference type="ChEBI" id="CHEBI:18420"/>
        <label>1</label>
    </ligand>
</feature>
<feature type="site" description="Interaction with DNA substrate" evidence="7">
    <location>
        <position position="260"/>
    </location>
</feature>
<dbReference type="CDD" id="cd09086">
    <property type="entry name" value="ExoIII-like_AP-endo"/>
    <property type="match status" value="1"/>
</dbReference>
<dbReference type="Proteomes" id="UP000545037">
    <property type="component" value="Unassembled WGS sequence"/>
</dbReference>
<dbReference type="EMBL" id="JACHOR010000004">
    <property type="protein sequence ID" value="MBB5746718.1"/>
    <property type="molecule type" value="Genomic_DNA"/>
</dbReference>
<dbReference type="PROSITE" id="PS51435">
    <property type="entry name" value="AP_NUCLEASE_F1_4"/>
    <property type="match status" value="1"/>
</dbReference>
<protein>
    <submittedName>
        <fullName evidence="9">Exodeoxyribonuclease-3</fullName>
        <ecNumber evidence="9">3.1.11.2</ecNumber>
    </submittedName>
</protein>
<evidence type="ECO:0000313" key="9">
    <source>
        <dbReference type="EMBL" id="MBB5746718.1"/>
    </source>
</evidence>